<keyword evidence="1" id="KW-0812">Transmembrane</keyword>
<dbReference type="AlphaFoldDB" id="A0A3A4QRY9"/>
<accession>A0A3A4QRY9</accession>
<evidence type="ECO:0000259" key="2">
    <source>
        <dbReference type="PROSITE" id="PS50214"/>
    </source>
</evidence>
<feature type="transmembrane region" description="Helical" evidence="1">
    <location>
        <begin position="7"/>
        <end position="30"/>
    </location>
</feature>
<evidence type="ECO:0000256" key="1">
    <source>
        <dbReference type="SAM" id="Phobius"/>
    </source>
</evidence>
<evidence type="ECO:0000313" key="3">
    <source>
        <dbReference type="EMBL" id="RJP56775.1"/>
    </source>
</evidence>
<keyword evidence="1" id="KW-0472">Membrane</keyword>
<keyword evidence="1" id="KW-1133">Transmembrane helix</keyword>
<reference evidence="3 4" key="1">
    <citation type="journal article" date="2017" name="ISME J.">
        <title>Energy and carbon metabolisms in a deep terrestrial subsurface fluid microbial community.</title>
        <authorList>
            <person name="Momper L."/>
            <person name="Jungbluth S.P."/>
            <person name="Lee M.D."/>
            <person name="Amend J.P."/>
        </authorList>
    </citation>
    <scope>NUCLEOTIDE SEQUENCE [LARGE SCALE GENOMIC DNA]</scope>
    <source>
        <strain evidence="3">SURF_26</strain>
    </source>
</reference>
<comment type="caution">
    <text evidence="3">The sequence shown here is derived from an EMBL/GenBank/DDBJ whole genome shotgun (WGS) entry which is preliminary data.</text>
</comment>
<feature type="domain" description="Disintegrin" evidence="2">
    <location>
        <begin position="601"/>
        <end position="679"/>
    </location>
</feature>
<proteinExistence type="predicted"/>
<organism evidence="3 4">
    <name type="scientific">Candidatus Auribacter fodinae</name>
    <dbReference type="NCBI Taxonomy" id="2093366"/>
    <lineage>
        <taxon>Bacteria</taxon>
        <taxon>Pseudomonadati</taxon>
        <taxon>Candidatus Auribacterota</taxon>
        <taxon>Candidatus Auribacteria</taxon>
        <taxon>Candidatus Auribacterales</taxon>
        <taxon>Candidatus Auribacteraceae</taxon>
        <taxon>Candidatus Auribacter</taxon>
    </lineage>
</organism>
<sequence length="857" mass="92587">MVSHKHVPVSILAIIALVGISVLMLSVSYFNQPAPFAVTYVGKATQAPQNTVVVNLDVGEYIANEVEALTESDFPGLRGGTVHAKGGATDYDQSLRFNELGQFMGGRIVFGRDEQNRVTDFLEFDDAVFKFQIEFGSGLRSAVENGRMRDIEDEEFEMLGDVYSLVEARVDMNTNRIVLRFFGGFGAIEFEDTNYMDDNYNDFGAKVNGKDIDARVKIRATEAGGELVIYSIQYILNANSPQGDLQVVPLHCTREFLQYPTGLLSPNFDICYKGMEGEPAPGAQTISGNEVRVQPSGDDEYRIYAQNTRGQQYWIPLAQLPGMYGNKGRNLVFVEAPNDAAPNINLGDYFMVNSKNDISGSSHVLRYDRFEQNIAYFEDLAGDVRKVTVDQGTMEGALFVGDGTYRFKIGAGNAIAMDQTNDGSINGGEARFVVVGGHMLDLGPGFTVTLITPRRLFDEAVADETTTFDILFGGNIDLNVPSPQGPIFKLASSSGGRRQGMTEFGILFDWDTESDSDSLRIVIPGGGGVIKSGSFGQVFISLEREKLVRPLEVPLPPAKCGDAIITPPEFCDPPGSVCATQNLFQRGVCSNDCKKCDVINPAACGNNVLDPGEQCEVAADCAAGQTCAACKCVALPPSVCGNGVVEPGEQCERAADCTPGMACSGCKCVAPNCQIPGKCRVWGGCGMNDLLMIDGVPSGCVSPYESAAEGVDYCGNTVLARGNRECNYMDAAAKKDCVCPRKPALELPAPIEQVSAWQRFVLWLRGLFSREPALELPAPVEGVVCANAAPCRFWDARCGGKGFEPLFVDGVFQKCVDAYQAASQGIPYCGHKPAAQEAAYCNYMSNDPREKLPCVCR</sequence>
<dbReference type="PROSITE" id="PS50214">
    <property type="entry name" value="DISINTEGRIN_2"/>
    <property type="match status" value="1"/>
</dbReference>
<evidence type="ECO:0000313" key="4">
    <source>
        <dbReference type="Proteomes" id="UP000266426"/>
    </source>
</evidence>
<protein>
    <recommendedName>
        <fullName evidence="2">Disintegrin domain-containing protein</fullName>
    </recommendedName>
</protein>
<dbReference type="Proteomes" id="UP000266426">
    <property type="component" value="Unassembled WGS sequence"/>
</dbReference>
<dbReference type="EMBL" id="QZJZ01000091">
    <property type="protein sequence ID" value="RJP56775.1"/>
    <property type="molecule type" value="Genomic_DNA"/>
</dbReference>
<dbReference type="InterPro" id="IPR001762">
    <property type="entry name" value="Disintegrin_dom"/>
</dbReference>
<gene>
    <name evidence="3" type="ORF">C4541_11635</name>
</gene>
<name>A0A3A4QRY9_9BACT</name>